<dbReference type="Proteomes" id="UP000681075">
    <property type="component" value="Unassembled WGS sequence"/>
</dbReference>
<dbReference type="InterPro" id="IPR016155">
    <property type="entry name" value="Mopterin_synth/thiamin_S_b"/>
</dbReference>
<reference evidence="1" key="1">
    <citation type="submission" date="2021-02" db="EMBL/GenBank/DDBJ databases">
        <title>Genome sequence of Rhodospirillales sp. strain TMPK1 isolated from soil.</title>
        <authorList>
            <person name="Nakai R."/>
            <person name="Kusada H."/>
            <person name="Tamaki H."/>
        </authorList>
    </citation>
    <scope>NUCLEOTIDE SEQUENCE</scope>
    <source>
        <strain evidence="1">TMPK1</strain>
    </source>
</reference>
<dbReference type="Pfam" id="PF02597">
    <property type="entry name" value="ThiS"/>
    <property type="match status" value="1"/>
</dbReference>
<gene>
    <name evidence="1" type="ORF">TMPK1_40810</name>
</gene>
<dbReference type="PANTHER" id="PTHR34472:SF1">
    <property type="entry name" value="SULFUR CARRIER PROTEIN THIS"/>
    <property type="match status" value="1"/>
</dbReference>
<proteinExistence type="predicted"/>
<dbReference type="Gene3D" id="3.10.20.30">
    <property type="match status" value="1"/>
</dbReference>
<dbReference type="InterPro" id="IPR012675">
    <property type="entry name" value="Beta-grasp_dom_sf"/>
</dbReference>
<organism evidence="1 2">
    <name type="scientific">Roseiterribacter gracilis</name>
    <dbReference type="NCBI Taxonomy" id="2812848"/>
    <lineage>
        <taxon>Bacteria</taxon>
        <taxon>Pseudomonadati</taxon>
        <taxon>Pseudomonadota</taxon>
        <taxon>Alphaproteobacteria</taxon>
        <taxon>Rhodospirillales</taxon>
        <taxon>Roseiterribacteraceae</taxon>
        <taxon>Roseiterribacter</taxon>
    </lineage>
</organism>
<sequence>MKIIKLNGKETALVEPALLAVLDRAGISASQKGMAIAINRKVVRRKEWATTELRSGDEVEVVQPLSGG</sequence>
<dbReference type="PANTHER" id="PTHR34472">
    <property type="entry name" value="SULFUR CARRIER PROTEIN THIS"/>
    <property type="match status" value="1"/>
</dbReference>
<dbReference type="RefSeq" id="WP_420245513.1">
    <property type="nucleotide sequence ID" value="NZ_BOPV01000001.1"/>
</dbReference>
<dbReference type="EMBL" id="BOPV01000001">
    <property type="protein sequence ID" value="GIL41844.1"/>
    <property type="molecule type" value="Genomic_DNA"/>
</dbReference>
<dbReference type="AlphaFoldDB" id="A0A8S8XH31"/>
<accession>A0A8S8XH31</accession>
<dbReference type="NCBIfam" id="TIGR01683">
    <property type="entry name" value="thiS"/>
    <property type="match status" value="1"/>
</dbReference>
<evidence type="ECO:0000313" key="2">
    <source>
        <dbReference type="Proteomes" id="UP000681075"/>
    </source>
</evidence>
<evidence type="ECO:0008006" key="3">
    <source>
        <dbReference type="Google" id="ProtNLM"/>
    </source>
</evidence>
<evidence type="ECO:0000313" key="1">
    <source>
        <dbReference type="EMBL" id="GIL41844.1"/>
    </source>
</evidence>
<dbReference type="InterPro" id="IPR003749">
    <property type="entry name" value="ThiS/MoaD-like"/>
</dbReference>
<dbReference type="InterPro" id="IPR010035">
    <property type="entry name" value="Thi_S"/>
</dbReference>
<dbReference type="CDD" id="cd00565">
    <property type="entry name" value="Ubl_ThiS"/>
    <property type="match status" value="1"/>
</dbReference>
<comment type="caution">
    <text evidence="1">The sequence shown here is derived from an EMBL/GenBank/DDBJ whole genome shotgun (WGS) entry which is preliminary data.</text>
</comment>
<keyword evidence="2" id="KW-1185">Reference proteome</keyword>
<name>A0A8S8XH31_9PROT</name>
<protein>
    <recommendedName>
        <fullName evidence="3">Thiamine biosynthesis protein ThiS</fullName>
    </recommendedName>
</protein>
<dbReference type="SUPFAM" id="SSF54285">
    <property type="entry name" value="MoaD/ThiS"/>
    <property type="match status" value="1"/>
</dbReference>